<dbReference type="InterPro" id="IPR036390">
    <property type="entry name" value="WH_DNA-bd_sf"/>
</dbReference>
<evidence type="ECO:0000256" key="1">
    <source>
        <dbReference type="ARBA" id="ARBA00009437"/>
    </source>
</evidence>
<dbReference type="GO" id="GO:0009089">
    <property type="term" value="P:lysine biosynthetic process via diaminopimelate"/>
    <property type="evidence" value="ECO:0007669"/>
    <property type="project" value="TreeGrafter"/>
</dbReference>
<protein>
    <submittedName>
        <fullName evidence="6">LysR family transcriptional regulator</fullName>
    </submittedName>
</protein>
<dbReference type="PRINTS" id="PR00039">
    <property type="entry name" value="HTHLYSR"/>
</dbReference>
<dbReference type="AlphaFoldDB" id="A0A318SIB9"/>
<dbReference type="InterPro" id="IPR036388">
    <property type="entry name" value="WH-like_DNA-bd_sf"/>
</dbReference>
<dbReference type="PANTHER" id="PTHR30427:SF1">
    <property type="entry name" value="TRANSCRIPTIONAL ACTIVATOR PROTEIN LYSR"/>
    <property type="match status" value="1"/>
</dbReference>
<evidence type="ECO:0000313" key="6">
    <source>
        <dbReference type="EMBL" id="PYE78552.1"/>
    </source>
</evidence>
<dbReference type="SUPFAM" id="SSF46785">
    <property type="entry name" value="Winged helix' DNA-binding domain"/>
    <property type="match status" value="1"/>
</dbReference>
<organism evidence="6 7">
    <name type="scientific">Xylophilus ampelinus</name>
    <dbReference type="NCBI Taxonomy" id="54067"/>
    <lineage>
        <taxon>Bacteria</taxon>
        <taxon>Pseudomonadati</taxon>
        <taxon>Pseudomonadota</taxon>
        <taxon>Betaproteobacteria</taxon>
        <taxon>Burkholderiales</taxon>
        <taxon>Xylophilus</taxon>
    </lineage>
</organism>
<evidence type="ECO:0000313" key="7">
    <source>
        <dbReference type="Proteomes" id="UP000247540"/>
    </source>
</evidence>
<dbReference type="Gene3D" id="1.10.10.10">
    <property type="entry name" value="Winged helix-like DNA-binding domain superfamily/Winged helix DNA-binding domain"/>
    <property type="match status" value="1"/>
</dbReference>
<dbReference type="InterPro" id="IPR005119">
    <property type="entry name" value="LysR_subst-bd"/>
</dbReference>
<dbReference type="Pfam" id="PF00126">
    <property type="entry name" value="HTH_1"/>
    <property type="match status" value="1"/>
</dbReference>
<evidence type="ECO:0000259" key="5">
    <source>
        <dbReference type="PROSITE" id="PS50931"/>
    </source>
</evidence>
<keyword evidence="4" id="KW-0804">Transcription</keyword>
<evidence type="ECO:0000256" key="4">
    <source>
        <dbReference type="ARBA" id="ARBA00023163"/>
    </source>
</evidence>
<dbReference type="Proteomes" id="UP000247540">
    <property type="component" value="Unassembled WGS sequence"/>
</dbReference>
<dbReference type="GO" id="GO:0043565">
    <property type="term" value="F:sequence-specific DNA binding"/>
    <property type="evidence" value="ECO:0007669"/>
    <property type="project" value="TreeGrafter"/>
</dbReference>
<gene>
    <name evidence="6" type="ORF">DFQ15_10660</name>
</gene>
<keyword evidence="7" id="KW-1185">Reference proteome</keyword>
<keyword evidence="3" id="KW-0238">DNA-binding</keyword>
<dbReference type="SUPFAM" id="SSF53850">
    <property type="entry name" value="Periplasmic binding protein-like II"/>
    <property type="match status" value="1"/>
</dbReference>
<comment type="similarity">
    <text evidence="1">Belongs to the LysR transcriptional regulatory family.</text>
</comment>
<dbReference type="EMBL" id="QJTC01000006">
    <property type="protein sequence ID" value="PYE78552.1"/>
    <property type="molecule type" value="Genomic_DNA"/>
</dbReference>
<dbReference type="Gene3D" id="3.40.190.290">
    <property type="match status" value="1"/>
</dbReference>
<comment type="caution">
    <text evidence="6">The sequence shown here is derived from an EMBL/GenBank/DDBJ whole genome shotgun (WGS) entry which is preliminary data.</text>
</comment>
<keyword evidence="2" id="KW-0805">Transcription regulation</keyword>
<evidence type="ECO:0000256" key="2">
    <source>
        <dbReference type="ARBA" id="ARBA00023015"/>
    </source>
</evidence>
<accession>A0A318SIB9</accession>
<dbReference type="RefSeq" id="WP_110465093.1">
    <property type="nucleotide sequence ID" value="NZ_JAMOFZ010000006.1"/>
</dbReference>
<dbReference type="PANTHER" id="PTHR30427">
    <property type="entry name" value="TRANSCRIPTIONAL ACTIVATOR PROTEIN LYSR"/>
    <property type="match status" value="1"/>
</dbReference>
<feature type="domain" description="HTH lysR-type" evidence="5">
    <location>
        <begin position="1"/>
        <end position="58"/>
    </location>
</feature>
<evidence type="ECO:0000256" key="3">
    <source>
        <dbReference type="ARBA" id="ARBA00023125"/>
    </source>
</evidence>
<dbReference type="PROSITE" id="PS50931">
    <property type="entry name" value="HTH_LYSR"/>
    <property type="match status" value="1"/>
</dbReference>
<dbReference type="Pfam" id="PF03466">
    <property type="entry name" value="LysR_substrate"/>
    <property type="match status" value="1"/>
</dbReference>
<proteinExistence type="inferred from homology"/>
<name>A0A318SIB9_9BURK</name>
<dbReference type="OrthoDB" id="8849678at2"/>
<dbReference type="InterPro" id="IPR000847">
    <property type="entry name" value="LysR_HTH_N"/>
</dbReference>
<dbReference type="GO" id="GO:0003700">
    <property type="term" value="F:DNA-binding transcription factor activity"/>
    <property type="evidence" value="ECO:0007669"/>
    <property type="project" value="InterPro"/>
</dbReference>
<reference evidence="6 7" key="1">
    <citation type="submission" date="2018-06" db="EMBL/GenBank/DDBJ databases">
        <title>Genomic Encyclopedia of Type Strains, Phase III (KMG-III): the genomes of soil and plant-associated and newly described type strains.</title>
        <authorList>
            <person name="Whitman W."/>
        </authorList>
    </citation>
    <scope>NUCLEOTIDE SEQUENCE [LARGE SCALE GENOMIC DNA]</scope>
    <source>
        <strain evidence="6 7">CECT 7646</strain>
    </source>
</reference>
<dbReference type="GO" id="GO:0010628">
    <property type="term" value="P:positive regulation of gene expression"/>
    <property type="evidence" value="ECO:0007669"/>
    <property type="project" value="TreeGrafter"/>
</dbReference>
<sequence>MNLRQIEVFRAVMRAGSISGAAALLHVSQPAVSRLVRYLEVKLGVTLFERTGGRLHPTPEAHALKREVDSAWRSIDRVRGYAEQLRHGVADTLRIASNLSTGLDLVPRAIADIKSTMPQLHIAVEIATQVQITDQLLSGACDIGVVSFVQAHHPSLRAHPIGTGAVVCAMAPGHPLAAEAAITQEMLQRPDLISFGHDTPHGRLLDTVRGAAHPPAAPTVEVRYAYVACRIAASGWGAVLTDDRTARHNGGAGLVVRPLAEPQHYTAYAMSSAERPLSSAGREMVRLLARHWEGAAG</sequence>